<evidence type="ECO:0000313" key="2">
    <source>
        <dbReference type="EMBL" id="PSN62517.1"/>
    </source>
</evidence>
<feature type="region of interest" description="Disordered" evidence="1">
    <location>
        <begin position="124"/>
        <end position="179"/>
    </location>
</feature>
<protein>
    <submittedName>
        <fullName evidence="2">Uncharacterized protein</fullName>
    </submittedName>
</protein>
<organism evidence="2 3">
    <name type="scientific">Corynespora cassiicola Philippines</name>
    <dbReference type="NCBI Taxonomy" id="1448308"/>
    <lineage>
        <taxon>Eukaryota</taxon>
        <taxon>Fungi</taxon>
        <taxon>Dikarya</taxon>
        <taxon>Ascomycota</taxon>
        <taxon>Pezizomycotina</taxon>
        <taxon>Dothideomycetes</taxon>
        <taxon>Pleosporomycetidae</taxon>
        <taxon>Pleosporales</taxon>
        <taxon>Corynesporascaceae</taxon>
        <taxon>Corynespora</taxon>
    </lineage>
</organism>
<name>A0A2T2NAR6_CORCC</name>
<sequence length="205" mass="23325">MIMARVLVPKSQDMCDEILLLGQINPPSIKSVEHSKVILNFLNRRLSSEHLVIYVGFRYEAAVDSGTKRLQRDLRPGDVISPSHFVSRYTSPIQLDMSAYNRHVFTAPATTFRNPKSKNHLVSTIPHPNTHLPKKEDQGHREFQISSRGTRPQTLEEPPLTSPPHRPTYSPTPNPPTFIHVAHHLRCHTPPRLPSPQPQQKKRLA</sequence>
<accession>A0A2T2NAR6</accession>
<dbReference type="Proteomes" id="UP000240883">
    <property type="component" value="Unassembled WGS sequence"/>
</dbReference>
<feature type="compositionally biased region" description="Basic and acidic residues" evidence="1">
    <location>
        <begin position="133"/>
        <end position="143"/>
    </location>
</feature>
<dbReference type="AlphaFoldDB" id="A0A2T2NAR6"/>
<dbReference type="EMBL" id="KZ678141">
    <property type="protein sequence ID" value="PSN62517.1"/>
    <property type="molecule type" value="Genomic_DNA"/>
</dbReference>
<gene>
    <name evidence="2" type="ORF">BS50DRAFT_121217</name>
</gene>
<evidence type="ECO:0000313" key="3">
    <source>
        <dbReference type="Proteomes" id="UP000240883"/>
    </source>
</evidence>
<feature type="compositionally biased region" description="Pro residues" evidence="1">
    <location>
        <begin position="160"/>
        <end position="176"/>
    </location>
</feature>
<evidence type="ECO:0000256" key="1">
    <source>
        <dbReference type="SAM" id="MobiDB-lite"/>
    </source>
</evidence>
<keyword evidence="3" id="KW-1185">Reference proteome</keyword>
<proteinExistence type="predicted"/>
<feature type="compositionally biased region" description="Polar residues" evidence="1">
    <location>
        <begin position="144"/>
        <end position="153"/>
    </location>
</feature>
<reference evidence="2 3" key="1">
    <citation type="journal article" date="2018" name="Front. Microbiol.">
        <title>Genome-Wide Analysis of Corynespora cassiicola Leaf Fall Disease Putative Effectors.</title>
        <authorList>
            <person name="Lopez D."/>
            <person name="Ribeiro S."/>
            <person name="Label P."/>
            <person name="Fumanal B."/>
            <person name="Venisse J.S."/>
            <person name="Kohler A."/>
            <person name="de Oliveira R.R."/>
            <person name="Labutti K."/>
            <person name="Lipzen A."/>
            <person name="Lail K."/>
            <person name="Bauer D."/>
            <person name="Ohm R.A."/>
            <person name="Barry K.W."/>
            <person name="Spatafora J."/>
            <person name="Grigoriev I.V."/>
            <person name="Martin F.M."/>
            <person name="Pujade-Renaud V."/>
        </authorList>
    </citation>
    <scope>NUCLEOTIDE SEQUENCE [LARGE SCALE GENOMIC DNA]</scope>
    <source>
        <strain evidence="2 3">Philippines</strain>
    </source>
</reference>